<protein>
    <recommendedName>
        <fullName evidence="3">F-box associated domain-containing protein</fullName>
    </recommendedName>
</protein>
<organism evidence="2">
    <name type="scientific">Caenorhabditis brenneri</name>
    <name type="common">Nematode worm</name>
    <dbReference type="NCBI Taxonomy" id="135651"/>
    <lineage>
        <taxon>Eukaryota</taxon>
        <taxon>Metazoa</taxon>
        <taxon>Ecdysozoa</taxon>
        <taxon>Nematoda</taxon>
        <taxon>Chromadorea</taxon>
        <taxon>Rhabditida</taxon>
        <taxon>Rhabditina</taxon>
        <taxon>Rhabditomorpha</taxon>
        <taxon>Rhabditoidea</taxon>
        <taxon>Rhabditidae</taxon>
        <taxon>Peloderinae</taxon>
        <taxon>Caenorhabditis</taxon>
    </lineage>
</organism>
<gene>
    <name evidence="1" type="ORF">CAEBREN_06003</name>
</gene>
<dbReference type="EMBL" id="GL379830">
    <property type="protein sequence ID" value="EGT50824.1"/>
    <property type="molecule type" value="Genomic_DNA"/>
</dbReference>
<accession>G0N2C3</accession>
<name>G0N2C3_CAEBE</name>
<proteinExistence type="predicted"/>
<dbReference type="HOGENOM" id="CLU_2442806_0_0_1"/>
<reference evidence="2" key="1">
    <citation type="submission" date="2011-07" db="EMBL/GenBank/DDBJ databases">
        <authorList>
            <consortium name="Caenorhabditis brenneri Sequencing and Analysis Consortium"/>
            <person name="Wilson R.K."/>
        </authorList>
    </citation>
    <scope>NUCLEOTIDE SEQUENCE [LARGE SCALE GENOMIC DNA]</scope>
    <source>
        <strain evidence="2">PB2801</strain>
    </source>
</reference>
<evidence type="ECO:0008006" key="3">
    <source>
        <dbReference type="Google" id="ProtNLM"/>
    </source>
</evidence>
<sequence>MKEWKTGSFPNLQYMLIGSYDFNWHWYDHILGFKKDEMKQLGVRRRLVIDENLSVDCTGGVDIQAENSTKATMQMDRESPNSFELFVWNN</sequence>
<dbReference type="OrthoDB" id="5784350at2759"/>
<evidence type="ECO:0000313" key="1">
    <source>
        <dbReference type="EMBL" id="EGT50824.1"/>
    </source>
</evidence>
<keyword evidence="2" id="KW-1185">Reference proteome</keyword>
<dbReference type="Proteomes" id="UP000008068">
    <property type="component" value="Unassembled WGS sequence"/>
</dbReference>
<evidence type="ECO:0000313" key="2">
    <source>
        <dbReference type="Proteomes" id="UP000008068"/>
    </source>
</evidence>
<dbReference type="AlphaFoldDB" id="G0N2C3"/>
<dbReference type="InParanoid" id="G0N2C3"/>